<dbReference type="Proteomes" id="UP000192980">
    <property type="component" value="Unassembled WGS sequence"/>
</dbReference>
<evidence type="ECO:0000313" key="1">
    <source>
        <dbReference type="EMBL" id="SMG06213.1"/>
    </source>
</evidence>
<sequence>MKRNITSIIYLVVIGIFFVSCAKDTGNYDYNTINKITFKDPSNVGKIFVRQGEALKLAPEISLNGNDDDLSFQWFVYLNSFSAEYVQDSTLISTTRNLDYTVSPDVFDLGEDYKLTYKVTNNKTGLSYFYFYQLTVSDVFTTGWLFLEDKSGNADLAMILKDGTVYRDIYSFRNSDHPIKNPKAFKISAWSISDAVGPDGKKYYLVGENDAIELDGTTMKKRFEYDYLFFSAPATKKPTLIDWGGTSGTTLGLLINNGNLHTNFVGGFPGAKKYGSQLPSPNNAYNYRLAPQFISGNAYGDTYSIIMYDVINKRFYDVVNDGLRRFDNAAQNTAIFDMNNVGLDLIKLDSSNRVEIRNAVMKDSQGKACLLQFRMHRTGEQPTITVGKQEINSPGIAQAADVTCSTLSPHLFYGANGKLYRYEVTSNTYSEEYAFGANETVTKIKFQKHGYGAAQPRLIVTTWDGTQGKVYYFKITQTGTVDSLDKVYDGFGKIIDLAFKY</sequence>
<dbReference type="STRING" id="561061.SAMN05660862_0130"/>
<dbReference type="OrthoDB" id="1095195at2"/>
<reference evidence="1 2" key="1">
    <citation type="submission" date="2017-04" db="EMBL/GenBank/DDBJ databases">
        <authorList>
            <person name="Afonso C.L."/>
            <person name="Miller P.J."/>
            <person name="Scott M.A."/>
            <person name="Spackman E."/>
            <person name="Goraichik I."/>
            <person name="Dimitrov K.M."/>
            <person name="Suarez D.L."/>
            <person name="Swayne D.E."/>
        </authorList>
    </citation>
    <scope>NUCLEOTIDE SEQUENCE [LARGE SCALE GENOMIC DNA]</scope>
    <source>
        <strain evidence="1 2">DSM 22418</strain>
    </source>
</reference>
<dbReference type="EMBL" id="FXAU01000001">
    <property type="protein sequence ID" value="SMG06213.1"/>
    <property type="molecule type" value="Genomic_DNA"/>
</dbReference>
<dbReference type="Pfam" id="PF16407">
    <property type="entry name" value="PKD_2"/>
    <property type="match status" value="1"/>
</dbReference>
<dbReference type="InterPro" id="IPR032183">
    <property type="entry name" value="PKD-like"/>
</dbReference>
<evidence type="ECO:0000313" key="2">
    <source>
        <dbReference type="Proteomes" id="UP000192980"/>
    </source>
</evidence>
<keyword evidence="2" id="KW-1185">Reference proteome</keyword>
<organism evidence="1 2">
    <name type="scientific">Sphingobacterium psychroaquaticum</name>
    <dbReference type="NCBI Taxonomy" id="561061"/>
    <lineage>
        <taxon>Bacteria</taxon>
        <taxon>Pseudomonadati</taxon>
        <taxon>Bacteroidota</taxon>
        <taxon>Sphingobacteriia</taxon>
        <taxon>Sphingobacteriales</taxon>
        <taxon>Sphingobacteriaceae</taxon>
        <taxon>Sphingobacterium</taxon>
    </lineage>
</organism>
<protein>
    <submittedName>
        <fullName evidence="1">PKD-like family protein</fullName>
    </submittedName>
</protein>
<name>A0A1X7HWK7_9SPHI</name>
<gene>
    <name evidence="1" type="ORF">SAMN05660862_0130</name>
</gene>
<proteinExistence type="predicted"/>
<accession>A0A1X7HWK7</accession>
<dbReference type="PROSITE" id="PS51257">
    <property type="entry name" value="PROKAR_LIPOPROTEIN"/>
    <property type="match status" value="1"/>
</dbReference>
<dbReference type="AlphaFoldDB" id="A0A1X7HWK7"/>
<dbReference type="RefSeq" id="WP_085471112.1">
    <property type="nucleotide sequence ID" value="NZ_FXAU01000001.1"/>
</dbReference>